<evidence type="ECO:0008006" key="5">
    <source>
        <dbReference type="Google" id="ProtNLM"/>
    </source>
</evidence>
<feature type="chain" id="PRO_5020985634" description="RlpA-like protein double-psi beta-barrel domain-containing protein" evidence="2">
    <location>
        <begin position="19"/>
        <end position="131"/>
    </location>
</feature>
<evidence type="ECO:0000313" key="4">
    <source>
        <dbReference type="Proteomes" id="UP000292702"/>
    </source>
</evidence>
<accession>A0A4R0RWG9</accession>
<dbReference type="CDD" id="cd22191">
    <property type="entry name" value="DPBB_RlpA_EXP_N-like"/>
    <property type="match status" value="1"/>
</dbReference>
<name>A0A4R0RWG9_9APHY</name>
<reference evidence="3 4" key="1">
    <citation type="submission" date="2018-11" db="EMBL/GenBank/DDBJ databases">
        <title>Genome assembly of Steccherinum ochraceum LE-BIN_3174, the white-rot fungus of the Steccherinaceae family (The Residual Polyporoid clade, Polyporales, Basidiomycota).</title>
        <authorList>
            <person name="Fedorova T.V."/>
            <person name="Glazunova O.A."/>
            <person name="Landesman E.O."/>
            <person name="Moiseenko K.V."/>
            <person name="Psurtseva N.V."/>
            <person name="Savinova O.S."/>
            <person name="Shakhova N.V."/>
            <person name="Tyazhelova T.V."/>
            <person name="Vasina D.V."/>
        </authorList>
    </citation>
    <scope>NUCLEOTIDE SEQUENCE [LARGE SCALE GENOMIC DNA]</scope>
    <source>
        <strain evidence="3 4">LE-BIN_3174</strain>
    </source>
</reference>
<protein>
    <recommendedName>
        <fullName evidence="5">RlpA-like protein double-psi beta-barrel domain-containing protein</fullName>
    </recommendedName>
</protein>
<gene>
    <name evidence="3" type="ORF">EIP91_004400</name>
</gene>
<organism evidence="3 4">
    <name type="scientific">Steccherinum ochraceum</name>
    <dbReference type="NCBI Taxonomy" id="92696"/>
    <lineage>
        <taxon>Eukaryota</taxon>
        <taxon>Fungi</taxon>
        <taxon>Dikarya</taxon>
        <taxon>Basidiomycota</taxon>
        <taxon>Agaricomycotina</taxon>
        <taxon>Agaricomycetes</taxon>
        <taxon>Polyporales</taxon>
        <taxon>Steccherinaceae</taxon>
        <taxon>Steccherinum</taxon>
    </lineage>
</organism>
<evidence type="ECO:0000313" key="3">
    <source>
        <dbReference type="EMBL" id="TCD70219.1"/>
    </source>
</evidence>
<evidence type="ECO:0000256" key="2">
    <source>
        <dbReference type="SAM" id="SignalP"/>
    </source>
</evidence>
<dbReference type="PANTHER" id="PTHR31836:SF28">
    <property type="entry name" value="SRCR DOMAIN-CONTAINING PROTEIN-RELATED"/>
    <property type="match status" value="1"/>
</dbReference>
<dbReference type="STRING" id="92696.A0A4R0RWG9"/>
<keyword evidence="4" id="KW-1185">Reference proteome</keyword>
<dbReference type="SUPFAM" id="SSF50685">
    <property type="entry name" value="Barwin-like endoglucanases"/>
    <property type="match status" value="1"/>
</dbReference>
<sequence length="131" mass="13626">MASLLALCFVALVTLCLGSPIASEVQLEKRANVGRATFYNVGEGACGEFNVPTDPVVAISTALFGAQFPGPHCGQGVTITNTQNGKTVRGTVLDECAVCGAFDLDLSEGLFLQLTPSLSAGEIPVNWSFDD</sequence>
<dbReference type="EMBL" id="RWJN01000025">
    <property type="protein sequence ID" value="TCD70219.1"/>
    <property type="molecule type" value="Genomic_DNA"/>
</dbReference>
<proteinExistence type="predicted"/>
<dbReference type="AlphaFoldDB" id="A0A4R0RWG9"/>
<dbReference type="InterPro" id="IPR051477">
    <property type="entry name" value="Expansin_CellWall"/>
</dbReference>
<dbReference type="InterPro" id="IPR036908">
    <property type="entry name" value="RlpA-like_sf"/>
</dbReference>
<evidence type="ECO:0000256" key="1">
    <source>
        <dbReference type="ARBA" id="ARBA00022729"/>
    </source>
</evidence>
<feature type="signal peptide" evidence="2">
    <location>
        <begin position="1"/>
        <end position="18"/>
    </location>
</feature>
<comment type="caution">
    <text evidence="3">The sequence shown here is derived from an EMBL/GenBank/DDBJ whole genome shotgun (WGS) entry which is preliminary data.</text>
</comment>
<dbReference type="OrthoDB" id="623670at2759"/>
<dbReference type="PANTHER" id="PTHR31836">
    <property type="match status" value="1"/>
</dbReference>
<dbReference type="Proteomes" id="UP000292702">
    <property type="component" value="Unassembled WGS sequence"/>
</dbReference>
<keyword evidence="1 2" id="KW-0732">Signal</keyword>
<dbReference type="Gene3D" id="2.40.40.10">
    <property type="entry name" value="RlpA-like domain"/>
    <property type="match status" value="1"/>
</dbReference>